<reference evidence="2 3" key="1">
    <citation type="journal article" date="2013" name="ISME J.">
        <title>A metabolic model for members of the genus Tetrasphaera involved in enhanced biological phosphorus removal.</title>
        <authorList>
            <person name="Kristiansen R."/>
            <person name="Nguyen H.T.T."/>
            <person name="Saunders A.M."/>
            <person name="Nielsen J.L."/>
            <person name="Wimmer R."/>
            <person name="Le V.Q."/>
            <person name="McIlroy S.J."/>
            <person name="Petrovski S."/>
            <person name="Seviour R.J."/>
            <person name="Calteau A."/>
            <person name="Nielsen K.L."/>
            <person name="Nielsen P.H."/>
        </authorList>
    </citation>
    <scope>NUCLEOTIDE SEQUENCE [LARGE SCALE GENOMIC DNA]</scope>
    <source>
        <strain evidence="2 3">Ben110</strain>
    </source>
</reference>
<comment type="caution">
    <text evidence="2">The sequence shown here is derived from an EMBL/GenBank/DDBJ whole genome shotgun (WGS) entry which is preliminary data.</text>
</comment>
<sequence>MTGRDDQARAFYAARDRRTLQYGATEAALSRPVSLSIQAEIATTPSGRTALLALVDMLFRVHRNIRLDLHQANTAASDQLEELAFAAAAAIDPFQNPRREPIDGELRLHLTTNPETSDADVVGTWSGGRGEVHIHGARPEVPASAPHGDDGDLLGAATAACLAAATTFALVHDREPSPAAINLLTRTSDVGATEDTAVGPIDAGNVDVIGGGAVGHALTYWANVFNVAGRWEVIDGDDAEIHNTNRCMGMTVADAGWPDGLPTGQPSKKAASAARNCGAAPIPFWYHDLPVGRSRPDLVLVLANEHGIRETVAQSGEPLLLHATTSPNWTAELHRHVPGRDDCPACRIPSKTQATFLCSEGPANPSDQDSDDAALPFLSATAGLMLCTALLDLSSGRRVLDGRTNHWLVHLELPTGPAVQYAIHRGGACRHHLAPGVRRAIQAKHPRRWDSVDDSEDQRTPTP</sequence>
<dbReference type="Proteomes" id="UP000035763">
    <property type="component" value="Unassembled WGS sequence"/>
</dbReference>
<gene>
    <name evidence="2" type="ORF">BN11_520027</name>
</gene>
<name>W6K113_9MICO</name>
<accession>W6K113</accession>
<dbReference type="EMBL" id="CAJA01000468">
    <property type="protein sequence ID" value="CCH75152.1"/>
    <property type="molecule type" value="Genomic_DNA"/>
</dbReference>
<dbReference type="Gene3D" id="3.40.50.720">
    <property type="entry name" value="NAD(P)-binding Rossmann-like Domain"/>
    <property type="match status" value="1"/>
</dbReference>
<keyword evidence="3" id="KW-1185">Reference proteome</keyword>
<dbReference type="STRING" id="1193182.BN11_520027"/>
<proteinExistence type="predicted"/>
<evidence type="ECO:0000313" key="3">
    <source>
        <dbReference type="Proteomes" id="UP000035763"/>
    </source>
</evidence>
<feature type="region of interest" description="Disordered" evidence="1">
    <location>
        <begin position="441"/>
        <end position="463"/>
    </location>
</feature>
<organism evidence="2 3">
    <name type="scientific">Nostocoides australiense Ben110</name>
    <dbReference type="NCBI Taxonomy" id="1193182"/>
    <lineage>
        <taxon>Bacteria</taxon>
        <taxon>Bacillati</taxon>
        <taxon>Actinomycetota</taxon>
        <taxon>Actinomycetes</taxon>
        <taxon>Micrococcales</taxon>
        <taxon>Intrasporangiaceae</taxon>
        <taxon>Nostocoides</taxon>
    </lineage>
</organism>
<dbReference type="OrthoDB" id="4761422at2"/>
<protein>
    <submittedName>
        <fullName evidence="2">Uncharacterized protein</fullName>
    </submittedName>
</protein>
<evidence type="ECO:0000313" key="2">
    <source>
        <dbReference type="EMBL" id="CCH75152.1"/>
    </source>
</evidence>
<dbReference type="AlphaFoldDB" id="W6K113"/>
<evidence type="ECO:0000256" key="1">
    <source>
        <dbReference type="SAM" id="MobiDB-lite"/>
    </source>
</evidence>
<dbReference type="RefSeq" id="WP_048695379.1">
    <property type="nucleotide sequence ID" value="NZ_HG764815.1"/>
</dbReference>